<evidence type="ECO:0000259" key="3">
    <source>
        <dbReference type="PROSITE" id="PS50184"/>
    </source>
</evidence>
<accession>A0A1B6KPS3</accession>
<protein>
    <recommendedName>
        <fullName evidence="6">VWFC domain-containing protein</fullName>
    </recommendedName>
</protein>
<dbReference type="InterPro" id="IPR052624">
    <property type="entry name" value="CRIM1"/>
</dbReference>
<reference evidence="5" key="1">
    <citation type="submission" date="2015-11" db="EMBL/GenBank/DDBJ databases">
        <title>De novo transcriptome assembly of four potential Pierce s Disease insect vectors from Arizona vineyards.</title>
        <authorList>
            <person name="Tassone E.E."/>
        </authorList>
    </citation>
    <scope>NUCLEOTIDE SEQUENCE</scope>
</reference>
<feature type="domain" description="Antistasin-like" evidence="4">
    <location>
        <begin position="313"/>
        <end position="339"/>
    </location>
</feature>
<dbReference type="SMART" id="SM00214">
    <property type="entry name" value="VWC"/>
    <property type="match status" value="6"/>
</dbReference>
<dbReference type="Pfam" id="PF23334">
    <property type="entry name" value="VWC2L_2nd"/>
    <property type="match status" value="2"/>
</dbReference>
<keyword evidence="2" id="KW-0812">Transmembrane</keyword>
<evidence type="ECO:0008006" key="6">
    <source>
        <dbReference type="Google" id="ProtNLM"/>
    </source>
</evidence>
<organism evidence="5">
    <name type="scientific">Graphocephala atropunctata</name>
    <dbReference type="NCBI Taxonomy" id="36148"/>
    <lineage>
        <taxon>Eukaryota</taxon>
        <taxon>Metazoa</taxon>
        <taxon>Ecdysozoa</taxon>
        <taxon>Arthropoda</taxon>
        <taxon>Hexapoda</taxon>
        <taxon>Insecta</taxon>
        <taxon>Pterygota</taxon>
        <taxon>Neoptera</taxon>
        <taxon>Paraneoptera</taxon>
        <taxon>Hemiptera</taxon>
        <taxon>Auchenorrhyncha</taxon>
        <taxon>Membracoidea</taxon>
        <taxon>Cicadellidae</taxon>
        <taxon>Cicadellinae</taxon>
        <taxon>Cicadellini</taxon>
        <taxon>Graphocephala</taxon>
    </lineage>
</organism>
<dbReference type="GO" id="GO:0004867">
    <property type="term" value="F:serine-type endopeptidase inhibitor activity"/>
    <property type="evidence" value="ECO:0007669"/>
    <property type="project" value="InterPro"/>
</dbReference>
<proteinExistence type="predicted"/>
<dbReference type="SUPFAM" id="SSF57603">
    <property type="entry name" value="FnI-like domain"/>
    <property type="match status" value="6"/>
</dbReference>
<feature type="domain" description="Antistasin-like" evidence="4">
    <location>
        <begin position="284"/>
        <end position="310"/>
    </location>
</feature>
<dbReference type="AlphaFoldDB" id="A0A1B6KPS3"/>
<dbReference type="PANTHER" id="PTHR46439">
    <property type="entry name" value="CYSTEINE-RICH MOTOR NEURON 1 PROTEIN"/>
    <property type="match status" value="1"/>
</dbReference>
<dbReference type="PROSITE" id="PS01208">
    <property type="entry name" value="VWFC_1"/>
    <property type="match status" value="3"/>
</dbReference>
<dbReference type="Gene3D" id="2.10.22.10">
    <property type="entry name" value="Antistasin, domain 1"/>
    <property type="match status" value="1"/>
</dbReference>
<feature type="domain" description="VWFC" evidence="3">
    <location>
        <begin position="160"/>
        <end position="217"/>
    </location>
</feature>
<evidence type="ECO:0000256" key="2">
    <source>
        <dbReference type="SAM" id="Phobius"/>
    </source>
</evidence>
<evidence type="ECO:0000259" key="4">
    <source>
        <dbReference type="PROSITE" id="PS51252"/>
    </source>
</evidence>
<dbReference type="Gene3D" id="6.20.200.20">
    <property type="match status" value="5"/>
</dbReference>
<gene>
    <name evidence="5" type="ORF">g.32672</name>
</gene>
<feature type="region of interest" description="Disordered" evidence="1">
    <location>
        <begin position="1"/>
        <end position="28"/>
    </location>
</feature>
<dbReference type="SMART" id="SM00215">
    <property type="entry name" value="VWC_out"/>
    <property type="match status" value="4"/>
</dbReference>
<feature type="domain" description="VWFC" evidence="3">
    <location>
        <begin position="80"/>
        <end position="147"/>
    </location>
</feature>
<feature type="transmembrane region" description="Helical" evidence="2">
    <location>
        <begin position="628"/>
        <end position="649"/>
    </location>
</feature>
<feature type="domain" description="VWFC" evidence="3">
    <location>
        <begin position="359"/>
        <end position="417"/>
    </location>
</feature>
<dbReference type="EMBL" id="GEBQ01026529">
    <property type="protein sequence ID" value="JAT13448.1"/>
    <property type="molecule type" value="Transcribed_RNA"/>
</dbReference>
<keyword evidence="2" id="KW-0472">Membrane</keyword>
<sequence length="698" mass="75679">HESSVQFLSAGKTHSAKSQQSPGSPEDSYRPHSAGCECLPTPCPVKACSQGYWAKIMRPGTGKPGTCCPLYECIAAGANNTCTDNGVLMQDGSSWFRGDCTRCRCDGGLIFCDAVDGSPGDFTPCTPLPPECTLSRVPPGQCCPICVSKTEDLDTPPPPGSCVTGLYGKVVASGDSWKEDDCTTCVCKDGQRQCQAYMCEACANPQYEPGECCPRCNGSTVVTVPSHCPALDNCSLRCVHGFILDVHGCFTCHCQQDECLLECQHGYAQDSHGNKLCKCDSPRCPTLTNCRKNCLHGYRTNKLGCEVCRCNTCKPLDQCTKRCAHGLVLNANNCVICKCIPHDGHLKGTFNSTDSVVGTPCISDSKVWRDDGETWFDGCRQCYCLAGREMCSLLSCPPAPCANPVFNSSKDCCPSCPDTDLIAASHMVCQGEEPGKVYVEGEIWRLSSCVECLCQSGRALCHAASCPPTPCKRPLPPPLGECCPVCPQQLTNVSLSTACERRHGETMWREGNCVSCLCDEGKPSCFTELCEHQTTCSNALQVKNQCCPMCLDKPEALENKRCTIDNTTYSVGDDWREDECTTCMCIAGGEISCTKLVCSINCPNPVRKPGICCHVCPDNKPFGSEREVVYIAVLSVVVCAALILSLYVARQCRLKRHQLKLHSYGCPPPQYTQYKYMPTYDSPQPPLATSEKTALTPL</sequence>
<dbReference type="PANTHER" id="PTHR46439:SF1">
    <property type="entry name" value="CYSTEINE-RICH MOTOR NEURON 1 PROTEIN"/>
    <property type="match status" value="1"/>
</dbReference>
<dbReference type="PROSITE" id="PS50184">
    <property type="entry name" value="VWFC_2"/>
    <property type="match status" value="5"/>
</dbReference>
<evidence type="ECO:0000256" key="1">
    <source>
        <dbReference type="SAM" id="MobiDB-lite"/>
    </source>
</evidence>
<dbReference type="InterPro" id="IPR001007">
    <property type="entry name" value="VWF_dom"/>
</dbReference>
<feature type="non-terminal residue" evidence="5">
    <location>
        <position position="1"/>
    </location>
</feature>
<dbReference type="Gene3D" id="2.10.70.10">
    <property type="entry name" value="Complement Module, domain 1"/>
    <property type="match status" value="1"/>
</dbReference>
<feature type="domain" description="VWFC" evidence="3">
    <location>
        <begin position="560"/>
        <end position="617"/>
    </location>
</feature>
<dbReference type="InterPro" id="IPR004094">
    <property type="entry name" value="Antistasin-like"/>
</dbReference>
<dbReference type="Pfam" id="PF02822">
    <property type="entry name" value="Antistasin"/>
    <property type="match status" value="3"/>
</dbReference>
<keyword evidence="2" id="KW-1133">Transmembrane helix</keyword>
<dbReference type="PROSITE" id="PS51252">
    <property type="entry name" value="ANTISTASIN"/>
    <property type="match status" value="3"/>
</dbReference>
<feature type="domain" description="Antistasin-like" evidence="4">
    <location>
        <begin position="228"/>
        <end position="254"/>
    </location>
</feature>
<feature type="domain" description="VWFC" evidence="3">
    <location>
        <begin position="427"/>
        <end position="487"/>
    </location>
</feature>
<dbReference type="Pfam" id="PF00093">
    <property type="entry name" value="VWC"/>
    <property type="match status" value="2"/>
</dbReference>
<name>A0A1B6KPS3_9HEMI</name>
<evidence type="ECO:0000313" key="5">
    <source>
        <dbReference type="EMBL" id="JAT13448.1"/>
    </source>
</evidence>